<name>A0ACC2UYI1_9TREE</name>
<keyword evidence="2" id="KW-1185">Reference proteome</keyword>
<proteinExistence type="predicted"/>
<sequence>MRWDQDERQRFIAIPPLGDEVILYETSDDPENLTRVTAHSGFENIQCSAYARNEVGKTAVGQINGVVCIFDLCEPKPSIIRLKPKQSRQCNSLSFNINGLLATGFDKGRQDNSLQIWDVNKSDLNEKEYRPLHTYVPNEAILSTVFFLDSDSSLISGSYKFLRQFDLRNDQPSFQIATKCTLGLTPDLLQPHYFLLYGDDGLVAVWDRRRLTSHGMKHKSLLTTMVSELPVLQFPKLLSDGSRKTLPCLRYSPVRSGEFSLVFSGNLIRRWHTGVAPQSKDTATQARRLSSGTRSSVLNLKHQAAQLYKPNMDSLFVSFVLDVKTDYERVILFDYSPHHDLPSSIYFACMRQLGSVFRMLSRECIDSLSFNLYNEITMAGSEGLATQFYEPVVQVKPGKRKKHSTFDPPSNIHGTRQISASESDLDSESDSEATSEDETEWEPTQQGTSMGSVLSINEILDFDICSLIRKRAIAGYGLDPETNVDVLATLGGIDKQHFLRNTWRWLTLAQKSLTKGTMLSQGLDLGYQGVLGIWNGAQDLRGQRRYAGEVDETVFALAVKAIVAGKGKKTSGISIASNSEKRVQRKLCLIISGWYLADDELDDKLDDLVELGQYEKAAGWAVFHGKVNRAVEILASSKKERLRLVSAAVAGYLAYKDINVNSPWKDQCRRMALEMDNPYLRAIFAFVADSDWSDVLDENSLPLRERLGVALRYLSDKDLTIYLNRIADYVVARGELEGLILTGLTPRGIELLQMYVNRTNDVQTAALISLFAVPRYFVDIRADHWLDCYRSLLNSWGMYSTRARFDVGRTRLSKSQDNKVLVAAAPKQVYLQCLKCNKNIGLVGTGAEMGKSKDAALIHFNQRRRGDDNVCPHCRSPLPRCAVCLLTLGTPVPVDLSQKPNDSDIRSRNQARFRDWFSFCMSCNHGAHAVHAEEWFSKHYVCPVPDCSCRCNSK</sequence>
<protein>
    <submittedName>
        <fullName evidence="1">Uncharacterized protein</fullName>
    </submittedName>
</protein>
<comment type="caution">
    <text evidence="1">The sequence shown here is derived from an EMBL/GenBank/DDBJ whole genome shotgun (WGS) entry which is preliminary data.</text>
</comment>
<dbReference type="Proteomes" id="UP001241377">
    <property type="component" value="Unassembled WGS sequence"/>
</dbReference>
<organism evidence="1 2">
    <name type="scientific">Naganishia cerealis</name>
    <dbReference type="NCBI Taxonomy" id="610337"/>
    <lineage>
        <taxon>Eukaryota</taxon>
        <taxon>Fungi</taxon>
        <taxon>Dikarya</taxon>
        <taxon>Basidiomycota</taxon>
        <taxon>Agaricomycotina</taxon>
        <taxon>Tremellomycetes</taxon>
        <taxon>Filobasidiales</taxon>
        <taxon>Filobasidiaceae</taxon>
        <taxon>Naganishia</taxon>
    </lineage>
</organism>
<evidence type="ECO:0000313" key="1">
    <source>
        <dbReference type="EMBL" id="KAJ9092139.1"/>
    </source>
</evidence>
<dbReference type="EMBL" id="JASBWR010000138">
    <property type="protein sequence ID" value="KAJ9092139.1"/>
    <property type="molecule type" value="Genomic_DNA"/>
</dbReference>
<reference evidence="1" key="1">
    <citation type="submission" date="2023-04" db="EMBL/GenBank/DDBJ databases">
        <title>Draft Genome sequencing of Naganishia species isolated from polar environments using Oxford Nanopore Technology.</title>
        <authorList>
            <person name="Leo P."/>
            <person name="Venkateswaran K."/>
        </authorList>
    </citation>
    <scope>NUCLEOTIDE SEQUENCE</scope>
    <source>
        <strain evidence="1">MNA-CCFEE 5261</strain>
    </source>
</reference>
<evidence type="ECO:0000313" key="2">
    <source>
        <dbReference type="Proteomes" id="UP001241377"/>
    </source>
</evidence>
<gene>
    <name evidence="1" type="ORF">QFC19_008797</name>
</gene>
<accession>A0ACC2UYI1</accession>